<dbReference type="InterPro" id="IPR046830">
    <property type="entry name" value="Calmod_bind_M"/>
</dbReference>
<dbReference type="EMBL" id="CP144695">
    <property type="protein sequence ID" value="WVZ05830.1"/>
    <property type="molecule type" value="Genomic_DNA"/>
</dbReference>
<dbReference type="Proteomes" id="UP001374535">
    <property type="component" value="Chromosome 6"/>
</dbReference>
<dbReference type="InterPro" id="IPR012416">
    <property type="entry name" value="CBP60"/>
</dbReference>
<proteinExistence type="predicted"/>
<dbReference type="GO" id="GO:0043565">
    <property type="term" value="F:sequence-specific DNA binding"/>
    <property type="evidence" value="ECO:0007669"/>
    <property type="project" value="TreeGrafter"/>
</dbReference>
<protein>
    <submittedName>
        <fullName evidence="3">Uncharacterized protein</fullName>
    </submittedName>
</protein>
<dbReference type="PANTHER" id="PTHR31713">
    <property type="entry name" value="OS02G0177800 PROTEIN"/>
    <property type="match status" value="1"/>
</dbReference>
<sequence length="272" mass="30742">MFRRFCHNHQGGSSGRRANYQLCFVNELPQVIFTMANLTAEDGGSLEIELRDAASQKRVDTEEFSSMEAQIYVLDGAFESQDWTAEEFDGNVVKPREGKGKLLKGKTVIKIEKGVGLIDKKCLQITDISSNTTNKTFRLGVKILGSNSLGAGIREAISEPFRVKDKRGECKSLTITHFRIFFVNNVLNILIFDVYLIISATKKSKRPALNDKVWRLRNIGKTGKLCEQLSENGIEDVKQLLRWNTTGLLRTVNKTLVLIIKKSFKNLKIIRE</sequence>
<keyword evidence="4" id="KW-1185">Reference proteome</keyword>
<dbReference type="InterPro" id="IPR046831">
    <property type="entry name" value="Calmodulin_bind_N"/>
</dbReference>
<organism evidence="3 4">
    <name type="scientific">Vigna mungo</name>
    <name type="common">Black gram</name>
    <name type="synonym">Phaseolus mungo</name>
    <dbReference type="NCBI Taxonomy" id="3915"/>
    <lineage>
        <taxon>Eukaryota</taxon>
        <taxon>Viridiplantae</taxon>
        <taxon>Streptophyta</taxon>
        <taxon>Embryophyta</taxon>
        <taxon>Tracheophyta</taxon>
        <taxon>Spermatophyta</taxon>
        <taxon>Magnoliopsida</taxon>
        <taxon>eudicotyledons</taxon>
        <taxon>Gunneridae</taxon>
        <taxon>Pentapetalae</taxon>
        <taxon>rosids</taxon>
        <taxon>fabids</taxon>
        <taxon>Fabales</taxon>
        <taxon>Fabaceae</taxon>
        <taxon>Papilionoideae</taxon>
        <taxon>50 kb inversion clade</taxon>
        <taxon>NPAAA clade</taxon>
        <taxon>indigoferoid/millettioid clade</taxon>
        <taxon>Phaseoleae</taxon>
        <taxon>Vigna</taxon>
    </lineage>
</organism>
<dbReference type="GO" id="GO:0005516">
    <property type="term" value="F:calmodulin binding"/>
    <property type="evidence" value="ECO:0007669"/>
    <property type="project" value="InterPro"/>
</dbReference>
<dbReference type="PANTHER" id="PTHR31713:SF43">
    <property type="entry name" value="CALMODULIN-BINDING PROTEIN 60 G"/>
    <property type="match status" value="1"/>
</dbReference>
<feature type="domain" description="Calmodulin binding protein central" evidence="2">
    <location>
        <begin position="208"/>
        <end position="246"/>
    </location>
</feature>
<feature type="domain" description="Calmodulin binding protein-like N-terminal" evidence="1">
    <location>
        <begin position="20"/>
        <end position="166"/>
    </location>
</feature>
<gene>
    <name evidence="3" type="ORF">V8G54_019176</name>
</gene>
<dbReference type="Pfam" id="PF07887">
    <property type="entry name" value="Calmodulin_bind"/>
    <property type="match status" value="1"/>
</dbReference>
<dbReference type="Pfam" id="PF20451">
    <property type="entry name" value="Calmod_bind_M"/>
    <property type="match status" value="1"/>
</dbReference>
<dbReference type="GO" id="GO:0005634">
    <property type="term" value="C:nucleus"/>
    <property type="evidence" value="ECO:0007669"/>
    <property type="project" value="TreeGrafter"/>
</dbReference>
<evidence type="ECO:0000259" key="1">
    <source>
        <dbReference type="Pfam" id="PF07887"/>
    </source>
</evidence>
<name>A0AAQ3NB79_VIGMU</name>
<dbReference type="GO" id="GO:0080142">
    <property type="term" value="P:regulation of salicylic acid biosynthetic process"/>
    <property type="evidence" value="ECO:0007669"/>
    <property type="project" value="TreeGrafter"/>
</dbReference>
<evidence type="ECO:0000259" key="2">
    <source>
        <dbReference type="Pfam" id="PF20451"/>
    </source>
</evidence>
<dbReference type="AlphaFoldDB" id="A0AAQ3NB79"/>
<evidence type="ECO:0000313" key="3">
    <source>
        <dbReference type="EMBL" id="WVZ05830.1"/>
    </source>
</evidence>
<evidence type="ECO:0000313" key="4">
    <source>
        <dbReference type="Proteomes" id="UP001374535"/>
    </source>
</evidence>
<dbReference type="GO" id="GO:0003700">
    <property type="term" value="F:DNA-binding transcription factor activity"/>
    <property type="evidence" value="ECO:0007669"/>
    <property type="project" value="TreeGrafter"/>
</dbReference>
<reference evidence="3 4" key="1">
    <citation type="journal article" date="2023" name="Life. Sci Alliance">
        <title>Evolutionary insights into 3D genome organization and epigenetic landscape of Vigna mungo.</title>
        <authorList>
            <person name="Junaid A."/>
            <person name="Singh B."/>
            <person name="Bhatia S."/>
        </authorList>
    </citation>
    <scope>NUCLEOTIDE SEQUENCE [LARGE SCALE GENOMIC DNA]</scope>
    <source>
        <strain evidence="3">Urdbean</strain>
    </source>
</reference>
<accession>A0AAQ3NB79</accession>